<organism evidence="2 3">
    <name type="scientific">Polyangium sorediatum</name>
    <dbReference type="NCBI Taxonomy" id="889274"/>
    <lineage>
        <taxon>Bacteria</taxon>
        <taxon>Pseudomonadati</taxon>
        <taxon>Myxococcota</taxon>
        <taxon>Polyangia</taxon>
        <taxon>Polyangiales</taxon>
        <taxon>Polyangiaceae</taxon>
        <taxon>Polyangium</taxon>
    </lineage>
</organism>
<comment type="caution">
    <text evidence="2">The sequence shown here is derived from an EMBL/GenBank/DDBJ whole genome shotgun (WGS) entry which is preliminary data.</text>
</comment>
<evidence type="ECO:0000313" key="2">
    <source>
        <dbReference type="EMBL" id="MDI1431020.1"/>
    </source>
</evidence>
<evidence type="ECO:0000313" key="3">
    <source>
        <dbReference type="Proteomes" id="UP001160301"/>
    </source>
</evidence>
<dbReference type="PROSITE" id="PS51257">
    <property type="entry name" value="PROKAR_LIPOPROTEIN"/>
    <property type="match status" value="1"/>
</dbReference>
<protein>
    <submittedName>
        <fullName evidence="2">Uncharacterized protein</fullName>
    </submittedName>
</protein>
<gene>
    <name evidence="2" type="ORF">QHF89_16110</name>
</gene>
<feature type="compositionally biased region" description="Basic and acidic residues" evidence="1">
    <location>
        <begin position="225"/>
        <end position="235"/>
    </location>
</feature>
<keyword evidence="3" id="KW-1185">Reference proteome</keyword>
<reference evidence="2 3" key="1">
    <citation type="submission" date="2023-04" db="EMBL/GenBank/DDBJ databases">
        <title>The genome sequence of Polyangium sorediatum DSM14670.</title>
        <authorList>
            <person name="Zhang X."/>
        </authorList>
    </citation>
    <scope>NUCLEOTIDE SEQUENCE [LARGE SCALE GENOMIC DNA]</scope>
    <source>
        <strain evidence="2 3">DSM 14670</strain>
    </source>
</reference>
<feature type="region of interest" description="Disordered" evidence="1">
    <location>
        <begin position="170"/>
        <end position="267"/>
    </location>
</feature>
<feature type="compositionally biased region" description="Pro residues" evidence="1">
    <location>
        <begin position="170"/>
        <end position="224"/>
    </location>
</feature>
<dbReference type="Proteomes" id="UP001160301">
    <property type="component" value="Unassembled WGS sequence"/>
</dbReference>
<dbReference type="EMBL" id="JARZHI010000012">
    <property type="protein sequence ID" value="MDI1431020.1"/>
    <property type="molecule type" value="Genomic_DNA"/>
</dbReference>
<dbReference type="RefSeq" id="WP_284720556.1">
    <property type="nucleotide sequence ID" value="NZ_JARZHI010000012.1"/>
</dbReference>
<evidence type="ECO:0000256" key="1">
    <source>
        <dbReference type="SAM" id="MobiDB-lite"/>
    </source>
</evidence>
<proteinExistence type="predicted"/>
<dbReference type="PRINTS" id="PR01217">
    <property type="entry name" value="PRICHEXTENSN"/>
</dbReference>
<accession>A0ABT6NRQ3</accession>
<name>A0ABT6NRQ3_9BACT</name>
<sequence>MTNRWNVIWVIFGGLAATGVGCDANDPVDEGAVRSTSDEVGEAWGAPIGDVPLPGPGCRGFHCASALPPGRCLYDRDCALACVFPADACDAGIGGCLGYCLANDQCISDLSCAGGQRCLDCALSTYSAACVEICEPIPPPPPPPPVLPPPPPPPVEPPPPVIVEPPPPVVEPPPVVVEPPVQEPPVQEPPVQEPPVQEPPVQEPPVQQPPVQEPPVQAPPPPPPPKDDCPLDKPPKGGTGSNGTGQQSQLPTAPPPPAGGSDLQVPR</sequence>